<evidence type="ECO:0000256" key="2">
    <source>
        <dbReference type="ARBA" id="ARBA00023002"/>
    </source>
</evidence>
<gene>
    <name evidence="4" type="primary">hicd</name>
    <name evidence="4" type="ORF">KS4_22760</name>
</gene>
<reference evidence="4 5" key="1">
    <citation type="submission" date="2019-02" db="EMBL/GenBank/DDBJ databases">
        <title>Deep-cultivation of Planctomycetes and their phenomic and genomic characterization uncovers novel biology.</title>
        <authorList>
            <person name="Wiegand S."/>
            <person name="Jogler M."/>
            <person name="Boedeker C."/>
            <person name="Pinto D."/>
            <person name="Vollmers J."/>
            <person name="Rivas-Marin E."/>
            <person name="Kohn T."/>
            <person name="Peeters S.H."/>
            <person name="Heuer A."/>
            <person name="Rast P."/>
            <person name="Oberbeckmann S."/>
            <person name="Bunk B."/>
            <person name="Jeske O."/>
            <person name="Meyerdierks A."/>
            <person name="Storesund J.E."/>
            <person name="Kallscheuer N."/>
            <person name="Luecker S."/>
            <person name="Lage O.M."/>
            <person name="Pohl T."/>
            <person name="Merkel B.J."/>
            <person name="Hornburger P."/>
            <person name="Mueller R.-W."/>
            <person name="Bruemmer F."/>
            <person name="Labrenz M."/>
            <person name="Spormann A.M."/>
            <person name="Op den Camp H."/>
            <person name="Overmann J."/>
            <person name="Amann R."/>
            <person name="Jetten M.S.M."/>
            <person name="Mascher T."/>
            <person name="Medema M.H."/>
            <person name="Devos D.P."/>
            <person name="Kaster A.-K."/>
            <person name="Ovreas L."/>
            <person name="Rohde M."/>
            <person name="Galperin M.Y."/>
            <person name="Jogler C."/>
        </authorList>
    </citation>
    <scope>NUCLEOTIDE SEQUENCE [LARGE SCALE GENOMIC DNA]</scope>
    <source>
        <strain evidence="4 5">KS4</strain>
    </source>
</reference>
<dbReference type="InterPro" id="IPR024084">
    <property type="entry name" value="IsoPropMal-DH-like_dom"/>
</dbReference>
<dbReference type="GO" id="GO:0006099">
    <property type="term" value="P:tricarboxylic acid cycle"/>
    <property type="evidence" value="ECO:0007669"/>
    <property type="project" value="TreeGrafter"/>
</dbReference>
<evidence type="ECO:0000259" key="3">
    <source>
        <dbReference type="SMART" id="SM01329"/>
    </source>
</evidence>
<dbReference type="SUPFAM" id="SSF53659">
    <property type="entry name" value="Isocitrate/Isopropylmalate dehydrogenase-like"/>
    <property type="match status" value="1"/>
</dbReference>
<keyword evidence="5" id="KW-1185">Reference proteome</keyword>
<name>A0A517YVE7_9BACT</name>
<dbReference type="PANTHER" id="PTHR11835">
    <property type="entry name" value="DECARBOXYLATING DEHYDROGENASES-ISOCITRATE, ISOPROPYLMALATE, TARTRATE"/>
    <property type="match status" value="1"/>
</dbReference>
<dbReference type="Pfam" id="PF00180">
    <property type="entry name" value="Iso_dh"/>
    <property type="match status" value="1"/>
</dbReference>
<comment type="similarity">
    <text evidence="1">Belongs to the isocitrate and isopropylmalate dehydrogenases family.</text>
</comment>
<dbReference type="AlphaFoldDB" id="A0A517YVE7"/>
<evidence type="ECO:0000313" key="5">
    <source>
        <dbReference type="Proteomes" id="UP000317369"/>
    </source>
</evidence>
<dbReference type="SMART" id="SM01329">
    <property type="entry name" value="Iso_dh"/>
    <property type="match status" value="1"/>
</dbReference>
<dbReference type="KEGG" id="pcor:KS4_22760"/>
<dbReference type="GO" id="GO:0006102">
    <property type="term" value="P:isocitrate metabolic process"/>
    <property type="evidence" value="ECO:0007669"/>
    <property type="project" value="TreeGrafter"/>
</dbReference>
<evidence type="ECO:0000313" key="4">
    <source>
        <dbReference type="EMBL" id="QDU34211.1"/>
    </source>
</evidence>
<sequence>MSSKYPVVLIAGDGIGPEVSDAVVEVLKAAGAPLEWISCDAGLAALGKGKDVMPEETLDAVKKHHVALKGPCTTPVGKGFTSVNVQLRKKLNLFAAIRPVRSLDGVPTRYEDVDLVIVRENTEGLYSGVENRITSNVVTTLKIATVEGTERIAKRAFEYVQKRGRKKLTVFHKANIMKMSDGLFLDSVAKLHKDFSDVPYDTQIIDAGCMKLVQDPTKFDVLLMENFYGDVVSDLAAGLVGGLGVVPGSNIGFEDAVFEAVHGSAPDIAGKGIANPLALLMSSVMMLNHMYEKYGDKQIHAAAESIKAAYNKALSDGEKTGDLGGSLGTQEFAKAVISRLS</sequence>
<dbReference type="GO" id="GO:0047046">
    <property type="term" value="F:homoisocitrate dehydrogenase activity"/>
    <property type="evidence" value="ECO:0007669"/>
    <property type="project" value="UniProtKB-EC"/>
</dbReference>
<dbReference type="PANTHER" id="PTHR11835:SF34">
    <property type="entry name" value="ISOCITRATE DEHYDROGENASE [NAD] SUBUNIT ALPHA, MITOCHONDRIAL"/>
    <property type="match status" value="1"/>
</dbReference>
<dbReference type="Gene3D" id="3.40.718.10">
    <property type="entry name" value="Isopropylmalate Dehydrogenase"/>
    <property type="match status" value="1"/>
</dbReference>
<keyword evidence="2 4" id="KW-0560">Oxidoreductase</keyword>
<feature type="domain" description="Isopropylmalate dehydrogenase-like" evidence="3">
    <location>
        <begin position="6"/>
        <end position="336"/>
    </location>
</feature>
<accession>A0A517YVE7</accession>
<dbReference type="EMBL" id="CP036425">
    <property type="protein sequence ID" value="QDU34211.1"/>
    <property type="molecule type" value="Genomic_DNA"/>
</dbReference>
<protein>
    <submittedName>
        <fullName evidence="4">Homoisocitrate dehydrogenase</fullName>
        <ecNumber evidence="4">1.1.1.87</ecNumber>
    </submittedName>
</protein>
<organism evidence="4 5">
    <name type="scientific">Poriferisphaera corsica</name>
    <dbReference type="NCBI Taxonomy" id="2528020"/>
    <lineage>
        <taxon>Bacteria</taxon>
        <taxon>Pseudomonadati</taxon>
        <taxon>Planctomycetota</taxon>
        <taxon>Phycisphaerae</taxon>
        <taxon>Phycisphaerales</taxon>
        <taxon>Phycisphaeraceae</taxon>
        <taxon>Poriferisphaera</taxon>
    </lineage>
</organism>
<proteinExistence type="inferred from homology"/>
<dbReference type="RefSeq" id="WP_145077871.1">
    <property type="nucleotide sequence ID" value="NZ_CP036425.1"/>
</dbReference>
<evidence type="ECO:0000256" key="1">
    <source>
        <dbReference type="ARBA" id="ARBA00007769"/>
    </source>
</evidence>
<dbReference type="EC" id="1.1.1.87" evidence="4"/>
<dbReference type="Proteomes" id="UP000317369">
    <property type="component" value="Chromosome"/>
</dbReference>
<dbReference type="GO" id="GO:0004449">
    <property type="term" value="F:isocitrate dehydrogenase (NAD+) activity"/>
    <property type="evidence" value="ECO:0007669"/>
    <property type="project" value="TreeGrafter"/>
</dbReference>
<dbReference type="OrthoDB" id="9806254at2"/>